<organism evidence="2 3">
    <name type="scientific">Phytophthora rubi</name>
    <dbReference type="NCBI Taxonomy" id="129364"/>
    <lineage>
        <taxon>Eukaryota</taxon>
        <taxon>Sar</taxon>
        <taxon>Stramenopiles</taxon>
        <taxon>Oomycota</taxon>
        <taxon>Peronosporomycetes</taxon>
        <taxon>Peronosporales</taxon>
        <taxon>Peronosporaceae</taxon>
        <taxon>Phytophthora</taxon>
    </lineage>
</organism>
<protein>
    <submittedName>
        <fullName evidence="2">Uncharacterized protein</fullName>
    </submittedName>
</protein>
<reference evidence="2 3" key="1">
    <citation type="submission" date="2018-08" db="EMBL/GenBank/DDBJ databases">
        <title>Genomic investigation of the strawberry pathogen Phytophthora fragariae indicates pathogenicity is determined by transcriptional variation in three key races.</title>
        <authorList>
            <person name="Adams T.M."/>
            <person name="Armitage A.D."/>
            <person name="Sobczyk M.K."/>
            <person name="Bates H.J."/>
            <person name="Dunwell J.M."/>
            <person name="Nellist C.F."/>
            <person name="Harrison R.J."/>
        </authorList>
    </citation>
    <scope>NUCLEOTIDE SEQUENCE [LARGE SCALE GENOMIC DNA]</scope>
    <source>
        <strain evidence="2 3">SCRP333</strain>
    </source>
</reference>
<dbReference type="EMBL" id="QXFT01002815">
    <property type="protein sequence ID" value="KAE9292791.1"/>
    <property type="molecule type" value="Genomic_DNA"/>
</dbReference>
<feature type="region of interest" description="Disordered" evidence="1">
    <location>
        <begin position="125"/>
        <end position="144"/>
    </location>
</feature>
<evidence type="ECO:0000313" key="3">
    <source>
        <dbReference type="Proteomes" id="UP000434957"/>
    </source>
</evidence>
<name>A0A6A4CKY6_9STRA</name>
<feature type="compositionally biased region" description="Low complexity" evidence="1">
    <location>
        <begin position="133"/>
        <end position="144"/>
    </location>
</feature>
<dbReference type="Proteomes" id="UP000434957">
    <property type="component" value="Unassembled WGS sequence"/>
</dbReference>
<gene>
    <name evidence="2" type="ORF">PR003_g24671</name>
</gene>
<accession>A0A6A4CKY6</accession>
<evidence type="ECO:0000256" key="1">
    <source>
        <dbReference type="SAM" id="MobiDB-lite"/>
    </source>
</evidence>
<sequence>MLRMRFAVPPRTSNKDFPPRYHCRYWYCHPTRRWTDGGGALGPSVAAGSLASAEVLGFASTSEILVHAALPDAVGSTGGVQGMAALGEPVKPFRFFFPAAADAAVTIPRLDFVCADAVRRGPTRALDREGEADGAAGEAAVPSTTMTSTAAPTIGVVSAGASATLPVVAVYAEVIRVATGAVTVLGARLVPAADTVDWLHGAGAGDDMMMEPRGHELKVKRLARTRGTWKLTDRDLSCAVTKSLNDHTDRNAVCQPKYKNCDAVAAAIVRVKKRFQGAEVKEQAGDVSSAYRHVCIHSQCIHLFGGRLHRDAALVIDMSAATG</sequence>
<keyword evidence="3" id="KW-1185">Reference proteome</keyword>
<dbReference type="AlphaFoldDB" id="A0A6A4CKY6"/>
<proteinExistence type="predicted"/>
<evidence type="ECO:0000313" key="2">
    <source>
        <dbReference type="EMBL" id="KAE9292791.1"/>
    </source>
</evidence>
<comment type="caution">
    <text evidence="2">The sequence shown here is derived from an EMBL/GenBank/DDBJ whole genome shotgun (WGS) entry which is preliminary data.</text>
</comment>